<dbReference type="SMART" id="SM00382">
    <property type="entry name" value="AAA"/>
    <property type="match status" value="1"/>
</dbReference>
<keyword evidence="2" id="KW-0547">Nucleotide-binding</keyword>
<protein>
    <submittedName>
        <fullName evidence="2">ATP-binding protein</fullName>
    </submittedName>
</protein>
<gene>
    <name evidence="2" type="ORF">FIV41_28290</name>
</gene>
<name>A0A9X9FV03_PSEMA</name>
<dbReference type="GO" id="GO:0005524">
    <property type="term" value="F:ATP binding"/>
    <property type="evidence" value="ECO:0007669"/>
    <property type="project" value="UniProtKB-KW"/>
</dbReference>
<evidence type="ECO:0000313" key="2">
    <source>
        <dbReference type="EMBL" id="TWR51607.1"/>
    </source>
</evidence>
<comment type="caution">
    <text evidence="2">The sequence shown here is derived from an EMBL/GenBank/DDBJ whole genome shotgun (WGS) entry which is preliminary data.</text>
</comment>
<evidence type="ECO:0000259" key="1">
    <source>
        <dbReference type="SMART" id="SM00382"/>
    </source>
</evidence>
<dbReference type="SUPFAM" id="SSF52540">
    <property type="entry name" value="P-loop containing nucleoside triphosphate hydrolases"/>
    <property type="match status" value="1"/>
</dbReference>
<evidence type="ECO:0000313" key="3">
    <source>
        <dbReference type="Proteomes" id="UP000316123"/>
    </source>
</evidence>
<dbReference type="PANTHER" id="PTHR43581">
    <property type="entry name" value="ATP/GTP PHOSPHATASE"/>
    <property type="match status" value="1"/>
</dbReference>
<dbReference type="RefSeq" id="WP_074846607.1">
    <property type="nucleotide sequence ID" value="NZ_FNSU01000003.1"/>
</dbReference>
<dbReference type="InterPro" id="IPR003593">
    <property type="entry name" value="AAA+_ATPase"/>
</dbReference>
<reference evidence="2 3" key="1">
    <citation type="submission" date="2019-06" db="EMBL/GenBank/DDBJ databases">
        <title>Pseudomonas bimorpha sp. nov. isolated from bovine raw milk and skim milk concentrate.</title>
        <authorList>
            <person name="Hofmann K."/>
            <person name="Huptas C."/>
            <person name="Doll E."/>
            <person name="Scherer S."/>
            <person name="Wenning M."/>
        </authorList>
    </citation>
    <scope>NUCLEOTIDE SEQUENCE [LARGE SCALE GENOMIC DNA]</scope>
    <source>
        <strain evidence="2 3">DSM 13124</strain>
    </source>
</reference>
<keyword evidence="2" id="KW-0067">ATP-binding</keyword>
<dbReference type="CDD" id="cd00267">
    <property type="entry name" value="ABC_ATPase"/>
    <property type="match status" value="1"/>
</dbReference>
<dbReference type="InterPro" id="IPR027417">
    <property type="entry name" value="P-loop_NTPase"/>
</dbReference>
<feature type="domain" description="AAA+ ATPase" evidence="1">
    <location>
        <begin position="414"/>
        <end position="657"/>
    </location>
</feature>
<dbReference type="PANTHER" id="PTHR43581:SF2">
    <property type="entry name" value="EXCINUCLEASE ATPASE SUBUNIT"/>
    <property type="match status" value="1"/>
</dbReference>
<organism evidence="2 3">
    <name type="scientific">Pseudomonas marginalis</name>
    <name type="common">Pseudomonas panacis</name>
    <dbReference type="NCBI Taxonomy" id="298"/>
    <lineage>
        <taxon>Bacteria</taxon>
        <taxon>Pseudomonadati</taxon>
        <taxon>Pseudomonadota</taxon>
        <taxon>Gammaproteobacteria</taxon>
        <taxon>Pseudomonadales</taxon>
        <taxon>Pseudomonadaceae</taxon>
        <taxon>Pseudomonas</taxon>
    </lineage>
</organism>
<accession>A0A9X9FV03</accession>
<dbReference type="Pfam" id="PF13304">
    <property type="entry name" value="AAA_21"/>
    <property type="match status" value="1"/>
</dbReference>
<dbReference type="InterPro" id="IPR051396">
    <property type="entry name" value="Bact_Antivir_Def_Nuclease"/>
</dbReference>
<dbReference type="Gene3D" id="3.40.50.300">
    <property type="entry name" value="P-loop containing nucleotide triphosphate hydrolases"/>
    <property type="match status" value="1"/>
</dbReference>
<proteinExistence type="predicted"/>
<dbReference type="InterPro" id="IPR003959">
    <property type="entry name" value="ATPase_AAA_core"/>
</dbReference>
<dbReference type="GO" id="GO:0016887">
    <property type="term" value="F:ATP hydrolysis activity"/>
    <property type="evidence" value="ECO:0007669"/>
    <property type="project" value="InterPro"/>
</dbReference>
<dbReference type="OrthoDB" id="9815944at2"/>
<dbReference type="AlphaFoldDB" id="A0A9X9FV03"/>
<dbReference type="EMBL" id="VFEQ01000029">
    <property type="protein sequence ID" value="TWR51607.1"/>
    <property type="molecule type" value="Genomic_DNA"/>
</dbReference>
<dbReference type="Proteomes" id="UP000316123">
    <property type="component" value="Unassembled WGS sequence"/>
</dbReference>
<sequence length="765" mass="85638">MEESHIWLGELLARAQASQLQSEMTDAQFQQVLLYVLAVQIVDWDSPKWVKERETKYWVYHDTIQACVHMLMEHCGLAEKITACDEQTYEQLSVLLDEVTEQLDGEECLNLFDALFYFLATQARFDRRHAQISGALATGLARDEGLIDLEPYSGEAFVKHFDLHQGRFAYLLVEGSAALHHLTRLRLIVQGVNAELIQGLPNDFKREGLSLLDNPVYLKQPFVSLLQRTEEGTLTGRTLMVFTPGRTPTPASLDKLKQHLSSNDLLEAVFDFTSYNDAGNATRYYAWLLNSQKSQADRTLCIDTRKLLSGIRGVSAEELAYFSAAIYQIWRSDGALRFSQYPESKLLGSLKGLFAQWFDTGYEDVDGVCVELDTKDVLRTRIGGTRVPPVDRVREISLLDRRPLEHLLAQPGSVSSCTYVIGNNGAGKSLLLASLVDHLQQQSTASVAIVVGPIDRFPLGNREKYPHYRYLGDRTSTGYSSQTIERKLIDLLVETVEIPERLALLENLLERMGLKQRLYLAPNGAFNELLRPLDLAAQVIPLALAVSEHVSLKGLSLALSRQGHSNLLKFTDLSSGEQQVLLLFAKIMASAGPGKVLLIDEPEVSLHVGWQQLLPSLFSLMAERLQTRFVIATHSPTLVANAKDNLSHCFMAKDNQLTEIAPEQRHSVETILLKGFETYTPHNREVAERCAALVTEAIRATNRGQAGKYAQQHEDLRKALEYMTTIMKTSGDAEDKRYQQDLQLIDHASLAITETFALAQQALPA</sequence>